<evidence type="ECO:0000256" key="3">
    <source>
        <dbReference type="ARBA" id="ARBA00030238"/>
    </source>
</evidence>
<reference evidence="6" key="1">
    <citation type="journal article" date="2019" name="Int. J. Syst. Evol. Microbiol.">
        <title>The Global Catalogue of Microorganisms (GCM) 10K type strain sequencing project: providing services to taxonomists for standard genome sequencing and annotation.</title>
        <authorList>
            <consortium name="The Broad Institute Genomics Platform"/>
            <consortium name="The Broad Institute Genome Sequencing Center for Infectious Disease"/>
            <person name="Wu L."/>
            <person name="Ma J."/>
        </authorList>
    </citation>
    <scope>NUCLEOTIDE SEQUENCE [LARGE SCALE GENOMIC DNA]</scope>
    <source>
        <strain evidence="6">JCM 18531</strain>
    </source>
</reference>
<comment type="catalytic activity">
    <reaction evidence="1">
        <text>Endohydrolysis of (1-&gt;4)-alpha-D-glucosidic linkages in polysaccharides containing three or more (1-&gt;4)-alpha-linked D-glucose units.</text>
        <dbReference type="EC" id="3.2.1.1"/>
    </reaction>
</comment>
<sequence>MPAATRIVTGCAGLVLGLVAAMVPGGAWAADRGHITGTVIGADDAPLAGVTVTAYTWNDFGTQLLGPVVVTSVQTDASGAYDVSNLLTDSYAGADHRDYYLRFSDGVHAFEYYDNATRITVSGGGPTDAVAIHVPYGTTVSGMDVQLGPASHVTGAVTDSDGAALAGAEVTAYSWMTEGTTEHTPWGGGDERFSWQAVTTVAADASGAYDLGGLAAGAYRISAHDPSGALDDEYFGGASSVDQADSVTVGAGGTAAGADIQLGHQLPPPTTMPQHLTLRVGALRHRSRLFLNVNPNRASGSWKFRVQRRAMSGAWHTRPGVLHTRGRAETRTLDLPRGTYRVVLAHQGGRLGAVSAPVRLQR</sequence>
<evidence type="ECO:0000256" key="1">
    <source>
        <dbReference type="ARBA" id="ARBA00000548"/>
    </source>
</evidence>
<dbReference type="Proteomes" id="UP001499974">
    <property type="component" value="Unassembled WGS sequence"/>
</dbReference>
<keyword evidence="6" id="KW-1185">Reference proteome</keyword>
<comment type="caution">
    <text evidence="5">The sequence shown here is derived from an EMBL/GenBank/DDBJ whole genome shotgun (WGS) entry which is preliminary data.</text>
</comment>
<feature type="chain" id="PRO_5046728274" description="alpha-amylase" evidence="4">
    <location>
        <begin position="30"/>
        <end position="362"/>
    </location>
</feature>
<evidence type="ECO:0000256" key="2">
    <source>
        <dbReference type="ARBA" id="ARBA00012595"/>
    </source>
</evidence>
<protein>
    <recommendedName>
        <fullName evidence="2">alpha-amylase</fullName>
        <ecNumber evidence="2">3.2.1.1</ecNumber>
    </recommendedName>
    <alternativeName>
        <fullName evidence="3">1,4-alpha-D-glucan glucanohydrolase</fullName>
    </alternativeName>
</protein>
<dbReference type="RefSeq" id="WP_345518186.1">
    <property type="nucleotide sequence ID" value="NZ_BAABKM010000001.1"/>
</dbReference>
<dbReference type="Gene3D" id="2.60.40.1120">
    <property type="entry name" value="Carboxypeptidase-like, regulatory domain"/>
    <property type="match status" value="1"/>
</dbReference>
<feature type="signal peptide" evidence="4">
    <location>
        <begin position="1"/>
        <end position="29"/>
    </location>
</feature>
<dbReference type="EMBL" id="BAABKM010000001">
    <property type="protein sequence ID" value="GAA4690523.1"/>
    <property type="molecule type" value="Genomic_DNA"/>
</dbReference>
<dbReference type="InterPro" id="IPR013783">
    <property type="entry name" value="Ig-like_fold"/>
</dbReference>
<evidence type="ECO:0000313" key="5">
    <source>
        <dbReference type="EMBL" id="GAA4690523.1"/>
    </source>
</evidence>
<accession>A0ABP8WIW2</accession>
<gene>
    <name evidence="5" type="ORF">GCM10023349_01210</name>
</gene>
<evidence type="ECO:0000313" key="6">
    <source>
        <dbReference type="Proteomes" id="UP001499974"/>
    </source>
</evidence>
<evidence type="ECO:0000256" key="4">
    <source>
        <dbReference type="SAM" id="SignalP"/>
    </source>
</evidence>
<organism evidence="5 6">
    <name type="scientific">Nocardioides conyzicola</name>
    <dbReference type="NCBI Taxonomy" id="1651781"/>
    <lineage>
        <taxon>Bacteria</taxon>
        <taxon>Bacillati</taxon>
        <taxon>Actinomycetota</taxon>
        <taxon>Actinomycetes</taxon>
        <taxon>Propionibacteriales</taxon>
        <taxon>Nocardioidaceae</taxon>
        <taxon>Nocardioides</taxon>
    </lineage>
</organism>
<proteinExistence type="predicted"/>
<dbReference type="EC" id="3.2.1.1" evidence="2"/>
<keyword evidence="4" id="KW-0732">Signal</keyword>
<name>A0ABP8WIW2_9ACTN</name>
<dbReference type="SUPFAM" id="SSF49452">
    <property type="entry name" value="Starch-binding domain-like"/>
    <property type="match status" value="2"/>
</dbReference>
<dbReference type="InterPro" id="IPR013784">
    <property type="entry name" value="Carb-bd-like_fold"/>
</dbReference>
<dbReference type="Gene3D" id="2.60.40.10">
    <property type="entry name" value="Immunoglobulins"/>
    <property type="match status" value="1"/>
</dbReference>